<evidence type="ECO:0000313" key="2">
    <source>
        <dbReference type="Proteomes" id="UP000326611"/>
    </source>
</evidence>
<name>A0A5E7SED3_PSEFL</name>
<proteinExistence type="predicted"/>
<reference evidence="1 2" key="1">
    <citation type="submission" date="2019-09" db="EMBL/GenBank/DDBJ databases">
        <authorList>
            <person name="Chandra G."/>
            <person name="Truman W A."/>
        </authorList>
    </citation>
    <scope>NUCLEOTIDE SEQUENCE [LARGE SCALE GENOMIC DNA]</scope>
    <source>
        <strain evidence="1">PS918</strain>
    </source>
</reference>
<dbReference type="EMBL" id="CABVIY010000003">
    <property type="protein sequence ID" value="VVP84896.1"/>
    <property type="molecule type" value="Genomic_DNA"/>
</dbReference>
<gene>
    <name evidence="1" type="ORF">PS918_02677</name>
</gene>
<sequence length="34" mass="3843">MVPREGSPRIIQMLCEICGTGWYPLIDDSTFISI</sequence>
<accession>A0A5E7SED3</accession>
<evidence type="ECO:0000313" key="1">
    <source>
        <dbReference type="EMBL" id="VVP84896.1"/>
    </source>
</evidence>
<dbReference type="Proteomes" id="UP000326611">
    <property type="component" value="Unassembled WGS sequence"/>
</dbReference>
<dbReference type="AlphaFoldDB" id="A0A5E7SED3"/>
<organism evidence="1 2">
    <name type="scientific">Pseudomonas fluorescens</name>
    <dbReference type="NCBI Taxonomy" id="294"/>
    <lineage>
        <taxon>Bacteria</taxon>
        <taxon>Pseudomonadati</taxon>
        <taxon>Pseudomonadota</taxon>
        <taxon>Gammaproteobacteria</taxon>
        <taxon>Pseudomonadales</taxon>
        <taxon>Pseudomonadaceae</taxon>
        <taxon>Pseudomonas</taxon>
    </lineage>
</organism>
<protein>
    <submittedName>
        <fullName evidence="1">Uncharacterized protein</fullName>
    </submittedName>
</protein>